<evidence type="ECO:0000256" key="12">
    <source>
        <dbReference type="PIRSR" id="PIRSR611150-1"/>
    </source>
</evidence>
<dbReference type="InterPro" id="IPR029058">
    <property type="entry name" value="AB_hydrolase_fold"/>
</dbReference>
<comment type="similarity">
    <text evidence="2 14">Belongs to the cutinase family.</text>
</comment>
<feature type="chain" id="PRO_5016477300" description="Cutinase" evidence="14">
    <location>
        <begin position="17"/>
        <end position="238"/>
    </location>
</feature>
<feature type="active site" evidence="12">
    <location>
        <position position="203"/>
    </location>
</feature>
<name>A0A364NC64_STELY</name>
<evidence type="ECO:0000256" key="13">
    <source>
        <dbReference type="PIRSR" id="PIRSR611150-2"/>
    </source>
</evidence>
<evidence type="ECO:0000256" key="7">
    <source>
        <dbReference type="ARBA" id="ARBA00022801"/>
    </source>
</evidence>
<evidence type="ECO:0000256" key="8">
    <source>
        <dbReference type="ARBA" id="ARBA00023157"/>
    </source>
</evidence>
<dbReference type="InterPro" id="IPR011150">
    <property type="entry name" value="Cutinase_monf"/>
</dbReference>
<evidence type="ECO:0000256" key="4">
    <source>
        <dbReference type="ARBA" id="ARBA00022487"/>
    </source>
</evidence>
<dbReference type="GO" id="GO:0005576">
    <property type="term" value="C:extracellular region"/>
    <property type="evidence" value="ECO:0007669"/>
    <property type="project" value="UniProtKB-SubCell"/>
</dbReference>
<keyword evidence="8 13" id="KW-1015">Disulfide bond</keyword>
<dbReference type="PRINTS" id="PR00129">
    <property type="entry name" value="CUTINASE"/>
</dbReference>
<evidence type="ECO:0000256" key="5">
    <source>
        <dbReference type="ARBA" id="ARBA00022525"/>
    </source>
</evidence>
<dbReference type="PANTHER" id="PTHR48250">
    <property type="entry name" value="CUTINASE 2-RELATED"/>
    <property type="match status" value="1"/>
</dbReference>
<dbReference type="OrthoDB" id="3225429at2759"/>
<dbReference type="STRING" id="183478.A0A364NC64"/>
<organism evidence="15 16">
    <name type="scientific">Stemphylium lycopersici</name>
    <name type="common">Tomato gray leaf spot disease fungus</name>
    <name type="synonym">Thyrospora lycopersici</name>
    <dbReference type="NCBI Taxonomy" id="183478"/>
    <lineage>
        <taxon>Eukaryota</taxon>
        <taxon>Fungi</taxon>
        <taxon>Dikarya</taxon>
        <taxon>Ascomycota</taxon>
        <taxon>Pezizomycotina</taxon>
        <taxon>Dothideomycetes</taxon>
        <taxon>Pleosporomycetidae</taxon>
        <taxon>Pleosporales</taxon>
        <taxon>Pleosporineae</taxon>
        <taxon>Pleosporaceae</taxon>
        <taxon>Stemphylium</taxon>
    </lineage>
</organism>
<dbReference type="FunFam" id="3.40.50.1820:FF:000235">
    <property type="entry name" value="Cutinase 1"/>
    <property type="match status" value="1"/>
</dbReference>
<comment type="subcellular location">
    <subcellularLocation>
        <location evidence="1 14">Secreted</location>
    </subcellularLocation>
</comment>
<dbReference type="GO" id="GO:0016052">
    <property type="term" value="P:carbohydrate catabolic process"/>
    <property type="evidence" value="ECO:0007669"/>
    <property type="project" value="TreeGrafter"/>
</dbReference>
<comment type="catalytic activity">
    <reaction evidence="9 14">
        <text>cutin + H2O = cutin monomers.</text>
        <dbReference type="EC" id="3.1.1.74"/>
    </reaction>
</comment>
<dbReference type="GO" id="GO:0050525">
    <property type="term" value="F:cutinase activity"/>
    <property type="evidence" value="ECO:0007669"/>
    <property type="project" value="UniProtKB-UniRule"/>
</dbReference>
<evidence type="ECO:0000256" key="1">
    <source>
        <dbReference type="ARBA" id="ARBA00004613"/>
    </source>
</evidence>
<dbReference type="PROSITE" id="PS00931">
    <property type="entry name" value="CUTINASE_2"/>
    <property type="match status" value="1"/>
</dbReference>
<dbReference type="PROSITE" id="PS00155">
    <property type="entry name" value="CUTINASE_1"/>
    <property type="match status" value="1"/>
</dbReference>
<keyword evidence="7 14" id="KW-0378">Hydrolase</keyword>
<dbReference type="Pfam" id="PF01083">
    <property type="entry name" value="Cutinase"/>
    <property type="match status" value="1"/>
</dbReference>
<evidence type="ECO:0000256" key="6">
    <source>
        <dbReference type="ARBA" id="ARBA00022729"/>
    </source>
</evidence>
<evidence type="ECO:0000313" key="16">
    <source>
        <dbReference type="Proteomes" id="UP000249619"/>
    </source>
</evidence>
<dbReference type="EC" id="3.1.1.74" evidence="3 14"/>
<feature type="disulfide bond" evidence="13">
    <location>
        <begin position="199"/>
        <end position="206"/>
    </location>
</feature>
<keyword evidence="6 14" id="KW-0732">Signal</keyword>
<keyword evidence="16" id="KW-1185">Reference proteome</keyword>
<keyword evidence="5 14" id="KW-0964">Secreted</keyword>
<evidence type="ECO:0000313" key="15">
    <source>
        <dbReference type="EMBL" id="RAR14856.1"/>
    </source>
</evidence>
<dbReference type="InterPro" id="IPR043579">
    <property type="entry name" value="CUTINASE_2"/>
</dbReference>
<dbReference type="InterPro" id="IPR043580">
    <property type="entry name" value="CUTINASE_1"/>
</dbReference>
<dbReference type="Proteomes" id="UP000249619">
    <property type="component" value="Unassembled WGS sequence"/>
</dbReference>
<accession>A0A364NC64</accession>
<proteinExistence type="inferred from homology"/>
<evidence type="ECO:0000256" key="2">
    <source>
        <dbReference type="ARBA" id="ARBA00007534"/>
    </source>
</evidence>
<evidence type="ECO:0000256" key="3">
    <source>
        <dbReference type="ARBA" id="ARBA00013095"/>
    </source>
</evidence>
<dbReference type="EMBL" id="QGDH01000017">
    <property type="protein sequence ID" value="RAR14856.1"/>
    <property type="molecule type" value="Genomic_DNA"/>
</dbReference>
<dbReference type="PANTHER" id="PTHR48250:SF3">
    <property type="entry name" value="CUTINASE 1-RELATED"/>
    <property type="match status" value="1"/>
</dbReference>
<dbReference type="AlphaFoldDB" id="A0A364NC64"/>
<feature type="signal peptide" evidence="14">
    <location>
        <begin position="1"/>
        <end position="16"/>
    </location>
</feature>
<comment type="caution">
    <text evidence="15">The sequence shown here is derived from an EMBL/GenBank/DDBJ whole genome shotgun (WGS) entry which is preliminary data.</text>
</comment>
<sequence>MKYLAILSLFASLAIASPVAIAVPVAQAADQPAPITLEARQASSDTRTEVEQGSSASCPKVIFIFARGSLESGNMGTQVGPFTANTLESTYGASSVWVQGVGGPYSAGIVENTLPAGTSPAAIAEGQRLFKLASSKCPNTPITAGGYSQGAALMASAIPGLSTALQNQIKGVVLFGYTKNQQNGGRIPNFPTAKTSIYCAAGDLVCTGTLLITPAHLSYSDEAAGPAPAFLEARIGSA</sequence>
<evidence type="ECO:0000256" key="9">
    <source>
        <dbReference type="ARBA" id="ARBA00034045"/>
    </source>
</evidence>
<feature type="active site" description="Proton donor/acceptor" evidence="12">
    <location>
        <position position="216"/>
    </location>
</feature>
<comment type="function">
    <text evidence="10">Catalyzes the hydrolysis of complex carboxylic polyesters found in the cell wall of plants. Degrades cutin, a macromolecule that forms the structure of the plant cuticle. Allows pathogenic fungi to penetrate through the cuticular barrier into the host plant during the initial stage of fungal infection.</text>
</comment>
<feature type="disulfide bond" evidence="13">
    <location>
        <begin position="58"/>
        <end position="137"/>
    </location>
</feature>
<dbReference type="InterPro" id="IPR000675">
    <property type="entry name" value="Cutinase/axe"/>
</dbReference>
<gene>
    <name evidence="15" type="ORF">DDE83_001694</name>
</gene>
<dbReference type="Gene3D" id="3.40.50.1820">
    <property type="entry name" value="alpha/beta hydrolase"/>
    <property type="match status" value="1"/>
</dbReference>
<protein>
    <recommendedName>
        <fullName evidence="11 14">Cutinase</fullName>
        <ecNumber evidence="3 14">3.1.1.74</ecNumber>
    </recommendedName>
</protein>
<feature type="active site" description="Nucleophile" evidence="12">
    <location>
        <position position="148"/>
    </location>
</feature>
<evidence type="ECO:0000256" key="14">
    <source>
        <dbReference type="RuleBase" id="RU361263"/>
    </source>
</evidence>
<evidence type="ECO:0000256" key="11">
    <source>
        <dbReference type="ARBA" id="ARBA00074522"/>
    </source>
</evidence>
<reference evidence="16" key="1">
    <citation type="submission" date="2018-05" db="EMBL/GenBank/DDBJ databases">
        <title>Draft genome sequence of Stemphylium lycopersici strain CIDEFI 213.</title>
        <authorList>
            <person name="Medina R."/>
            <person name="Franco M.E.E."/>
            <person name="Lucentini C.G."/>
            <person name="Saparrat M.C.N."/>
            <person name="Balatti P.A."/>
        </authorList>
    </citation>
    <scope>NUCLEOTIDE SEQUENCE [LARGE SCALE GENOMIC DNA]</scope>
    <source>
        <strain evidence="16">CIDEFI 213</strain>
    </source>
</reference>
<dbReference type="SUPFAM" id="SSF53474">
    <property type="entry name" value="alpha/beta-Hydrolases"/>
    <property type="match status" value="1"/>
</dbReference>
<keyword evidence="4 14" id="KW-0719">Serine esterase</keyword>
<evidence type="ECO:0000256" key="10">
    <source>
        <dbReference type="ARBA" id="ARBA00057514"/>
    </source>
</evidence>
<dbReference type="SMART" id="SM01110">
    <property type="entry name" value="Cutinase"/>
    <property type="match status" value="1"/>
</dbReference>